<evidence type="ECO:0000256" key="1">
    <source>
        <dbReference type="ARBA" id="ARBA00004141"/>
    </source>
</evidence>
<comment type="similarity">
    <text evidence="2">Belongs to the TspO/BZRP family.</text>
</comment>
<dbReference type="RefSeq" id="WP_133351758.1">
    <property type="nucleotide sequence ID" value="NZ_SMZQ01000013.1"/>
</dbReference>
<organism evidence="7 8">
    <name type="scientific">Arthrobacter nitrophenolicus</name>
    <dbReference type="NCBI Taxonomy" id="683150"/>
    <lineage>
        <taxon>Bacteria</taxon>
        <taxon>Bacillati</taxon>
        <taxon>Actinomycetota</taxon>
        <taxon>Actinomycetes</taxon>
        <taxon>Micrococcales</taxon>
        <taxon>Micrococcaceae</taxon>
        <taxon>Arthrobacter</taxon>
    </lineage>
</organism>
<feature type="transmembrane region" description="Helical" evidence="6">
    <location>
        <begin position="25"/>
        <end position="47"/>
    </location>
</feature>
<comment type="subcellular location">
    <subcellularLocation>
        <location evidence="1">Membrane</location>
        <topology evidence="1">Multi-pass membrane protein</topology>
    </subcellularLocation>
</comment>
<keyword evidence="4 6" id="KW-1133">Transmembrane helix</keyword>
<dbReference type="CDD" id="cd15904">
    <property type="entry name" value="TSPO_MBR"/>
    <property type="match status" value="1"/>
</dbReference>
<feature type="transmembrane region" description="Helical" evidence="6">
    <location>
        <begin position="67"/>
        <end position="88"/>
    </location>
</feature>
<feature type="transmembrane region" description="Helical" evidence="6">
    <location>
        <begin position="100"/>
        <end position="119"/>
    </location>
</feature>
<feature type="transmembrane region" description="Helical" evidence="6">
    <location>
        <begin position="157"/>
        <end position="178"/>
    </location>
</feature>
<evidence type="ECO:0000313" key="8">
    <source>
        <dbReference type="Proteomes" id="UP000294621"/>
    </source>
</evidence>
<dbReference type="GO" id="GO:0016020">
    <property type="term" value="C:membrane"/>
    <property type="evidence" value="ECO:0007669"/>
    <property type="project" value="UniProtKB-SubCell"/>
</dbReference>
<dbReference type="PIRSF" id="PIRSF005859">
    <property type="entry name" value="PBR"/>
    <property type="match status" value="1"/>
</dbReference>
<keyword evidence="3 6" id="KW-0812">Transmembrane</keyword>
<comment type="caution">
    <text evidence="7">The sequence shown here is derived from an EMBL/GenBank/DDBJ whole genome shotgun (WGS) entry which is preliminary data.</text>
</comment>
<dbReference type="STRING" id="683150.G205_01409"/>
<dbReference type="EMBL" id="SMZQ01000013">
    <property type="protein sequence ID" value="TDL32366.1"/>
    <property type="molecule type" value="Genomic_DNA"/>
</dbReference>
<evidence type="ECO:0000256" key="3">
    <source>
        <dbReference type="ARBA" id="ARBA00022692"/>
    </source>
</evidence>
<dbReference type="OrthoDB" id="9795496at2"/>
<dbReference type="InterPro" id="IPR038330">
    <property type="entry name" value="TspO/MBR-related_sf"/>
</dbReference>
<dbReference type="GO" id="GO:0033013">
    <property type="term" value="P:tetrapyrrole metabolic process"/>
    <property type="evidence" value="ECO:0007669"/>
    <property type="project" value="UniProtKB-ARBA"/>
</dbReference>
<gene>
    <name evidence="7" type="ORF">E2R57_19060</name>
</gene>
<accession>A0A4R5XNU6</accession>
<evidence type="ECO:0000256" key="5">
    <source>
        <dbReference type="ARBA" id="ARBA00023136"/>
    </source>
</evidence>
<proteinExistence type="inferred from homology"/>
<sequence>MPANTDRHPDSRPARGATPGRARQALALLGFLALSLAAWALASVPIILHSPGWFAESVKAPWMPPGWMFRSMWIALYIGVAVAAWLVWRKGALTRGTLACYIVQLVLNAGWPLTFFGLYPVLGTAALWVAFAVIAGLAVTLVFLIMRFGPVSAGAGLLVLPYFSWVVFSASLNLYSALHN</sequence>
<evidence type="ECO:0000313" key="7">
    <source>
        <dbReference type="EMBL" id="TDL32366.1"/>
    </source>
</evidence>
<dbReference type="PANTHER" id="PTHR10057">
    <property type="entry name" value="PERIPHERAL-TYPE BENZODIAZEPINE RECEPTOR"/>
    <property type="match status" value="1"/>
</dbReference>
<dbReference type="FunFam" id="1.20.1260.100:FF:000001">
    <property type="entry name" value="translocator protein 2"/>
    <property type="match status" value="1"/>
</dbReference>
<keyword evidence="5 6" id="KW-0472">Membrane</keyword>
<feature type="transmembrane region" description="Helical" evidence="6">
    <location>
        <begin position="125"/>
        <end position="145"/>
    </location>
</feature>
<dbReference type="PANTHER" id="PTHR10057:SF0">
    <property type="entry name" value="TRANSLOCATOR PROTEIN"/>
    <property type="match status" value="1"/>
</dbReference>
<dbReference type="Gene3D" id="1.20.1260.100">
    <property type="entry name" value="TspO/MBR protein"/>
    <property type="match status" value="1"/>
</dbReference>
<protein>
    <submittedName>
        <fullName evidence="7">Tryptophan-rich sensory protein</fullName>
    </submittedName>
</protein>
<evidence type="ECO:0000256" key="4">
    <source>
        <dbReference type="ARBA" id="ARBA00022989"/>
    </source>
</evidence>
<dbReference type="Pfam" id="PF03073">
    <property type="entry name" value="TspO_MBR"/>
    <property type="match status" value="1"/>
</dbReference>
<dbReference type="AlphaFoldDB" id="A0A4R5XNU6"/>
<dbReference type="Proteomes" id="UP000294621">
    <property type="component" value="Unassembled WGS sequence"/>
</dbReference>
<reference evidence="7 8" key="1">
    <citation type="submission" date="2019-03" db="EMBL/GenBank/DDBJ databases">
        <title>Genome Sequencing and Assembly of Various Microbes Isolated from Partially Reclaimed Soil and Acid Mine Drainage (AMD) Site.</title>
        <authorList>
            <person name="Steinbock B."/>
            <person name="Bechtold R."/>
            <person name="Sevigny J.L."/>
            <person name="Thomas D."/>
            <person name="Cuthill L.R."/>
            <person name="Aveiro Johannsen E.J."/>
            <person name="Thomas K."/>
            <person name="Ghosh A."/>
        </authorList>
    </citation>
    <scope>NUCLEOTIDE SEQUENCE [LARGE SCALE GENOMIC DNA]</scope>
    <source>
        <strain evidence="7 8">S-A1</strain>
    </source>
</reference>
<name>A0A4R5XNU6_9MICC</name>
<evidence type="ECO:0000256" key="2">
    <source>
        <dbReference type="ARBA" id="ARBA00007524"/>
    </source>
</evidence>
<evidence type="ECO:0000256" key="6">
    <source>
        <dbReference type="SAM" id="Phobius"/>
    </source>
</evidence>
<dbReference type="InterPro" id="IPR004307">
    <property type="entry name" value="TspO_MBR"/>
</dbReference>